<dbReference type="EMBL" id="CP003985">
    <property type="protein sequence ID" value="AGF78647.1"/>
    <property type="molecule type" value="Genomic_DNA"/>
</dbReference>
<dbReference type="AlphaFoldDB" id="M1PAH1"/>
<evidence type="ECO:0000313" key="3">
    <source>
        <dbReference type="Proteomes" id="UP000011721"/>
    </source>
</evidence>
<dbReference type="KEGG" id="dsf:UWK_02104"/>
<keyword evidence="1" id="KW-0472">Membrane</keyword>
<evidence type="ECO:0000313" key="2">
    <source>
        <dbReference type="EMBL" id="AGF78647.1"/>
    </source>
</evidence>
<dbReference type="STRING" id="1167006.UWK_02104"/>
<organism evidence="2 3">
    <name type="scientific">Desulfocapsa sulfexigens (strain DSM 10523 / SB164P1)</name>
    <dbReference type="NCBI Taxonomy" id="1167006"/>
    <lineage>
        <taxon>Bacteria</taxon>
        <taxon>Pseudomonadati</taxon>
        <taxon>Thermodesulfobacteriota</taxon>
        <taxon>Desulfobulbia</taxon>
        <taxon>Desulfobulbales</taxon>
        <taxon>Desulfocapsaceae</taxon>
        <taxon>Desulfocapsa</taxon>
    </lineage>
</organism>
<name>M1PAH1_DESSD</name>
<keyword evidence="1" id="KW-0812">Transmembrane</keyword>
<feature type="transmembrane region" description="Helical" evidence="1">
    <location>
        <begin position="26"/>
        <end position="45"/>
    </location>
</feature>
<evidence type="ECO:0000256" key="1">
    <source>
        <dbReference type="SAM" id="Phobius"/>
    </source>
</evidence>
<dbReference type="RefSeq" id="WP_015404337.1">
    <property type="nucleotide sequence ID" value="NC_020304.1"/>
</dbReference>
<keyword evidence="1" id="KW-1133">Transmembrane helix</keyword>
<gene>
    <name evidence="2" type="ordered locus">UWK_02104</name>
</gene>
<keyword evidence="3" id="KW-1185">Reference proteome</keyword>
<protein>
    <submittedName>
        <fullName evidence="2">Uncharacterized protein</fullName>
    </submittedName>
</protein>
<sequence length="127" mass="14630">MNIFFYTTCRSRTARQCVKRLLELPVLQSMTVLPAGSLFLSPLAFRMRSGDLLLLYLTDKEVLKELLCLRNDLSEFRLILILKDNTILREAYALHPRFIAFQDEEITELEAVIMKTSKTAVPCAHSH</sequence>
<dbReference type="Proteomes" id="UP000011721">
    <property type="component" value="Chromosome"/>
</dbReference>
<dbReference type="HOGENOM" id="CLU_1967030_0_0_7"/>
<proteinExistence type="predicted"/>
<accession>M1PAH1</accession>
<reference evidence="3" key="1">
    <citation type="journal article" date="2013" name="Stand. Genomic Sci.">
        <title>Complete genome sequence of Desulfocapsa sulfexigens, a marine deltaproteobacterium specialized in disproportionating inorganic sulfur compounds.</title>
        <authorList>
            <person name="Finster K.W."/>
            <person name="Kjeldsen K.U."/>
            <person name="Kube M."/>
            <person name="Reinhardt R."/>
            <person name="Mussmann M."/>
            <person name="Amann R."/>
            <person name="Schreiber L."/>
        </authorList>
    </citation>
    <scope>NUCLEOTIDE SEQUENCE [LARGE SCALE GENOMIC DNA]</scope>
    <source>
        <strain evidence="3">DSM 10523 / SB164P1</strain>
    </source>
</reference>